<organism evidence="3 4">
    <name type="scientific">Vanilla planifolia</name>
    <name type="common">Vanilla</name>
    <dbReference type="NCBI Taxonomy" id="51239"/>
    <lineage>
        <taxon>Eukaryota</taxon>
        <taxon>Viridiplantae</taxon>
        <taxon>Streptophyta</taxon>
        <taxon>Embryophyta</taxon>
        <taxon>Tracheophyta</taxon>
        <taxon>Spermatophyta</taxon>
        <taxon>Magnoliopsida</taxon>
        <taxon>Liliopsida</taxon>
        <taxon>Asparagales</taxon>
        <taxon>Orchidaceae</taxon>
        <taxon>Vanilloideae</taxon>
        <taxon>Vanilleae</taxon>
        <taxon>Vanilla</taxon>
    </lineage>
</organism>
<dbReference type="InterPro" id="IPR036392">
    <property type="entry name" value="PLAT/LH2_dom_sf"/>
</dbReference>
<dbReference type="EMBL" id="JADCNM010000008">
    <property type="protein sequence ID" value="KAG0471186.1"/>
    <property type="molecule type" value="Genomic_DNA"/>
</dbReference>
<dbReference type="PROSITE" id="PS50095">
    <property type="entry name" value="PLAT"/>
    <property type="match status" value="1"/>
</dbReference>
<dbReference type="Gene3D" id="2.60.60.20">
    <property type="entry name" value="PLAT/LH2 domain"/>
    <property type="match status" value="1"/>
</dbReference>
<sequence>MQNPPQLLPPQGFHNSMLTSRTMATGATKSAALLILFFISSLLACAASDLRLSKVGGKDDENCVYTFYIRTGTVWKGGTDSKISVAIAGSDSVSIEITNIEDWGGLMGEGYNYFERGNLDIFAGRGPCLSSPPCWLNLTSDGSGEHHGWYCNYLEVTTTGPHSGCFQSQFTIEQWLATDTSPYKLYATRDYCPPVELAGVGNLRDVGAVHLGIPQIE</sequence>
<dbReference type="SUPFAM" id="SSF49723">
    <property type="entry name" value="Lipase/lipooxygenase domain (PLAT/LH2 domain)"/>
    <property type="match status" value="1"/>
</dbReference>
<evidence type="ECO:0000313" key="4">
    <source>
        <dbReference type="Proteomes" id="UP000639772"/>
    </source>
</evidence>
<evidence type="ECO:0000259" key="2">
    <source>
        <dbReference type="PROSITE" id="PS50095"/>
    </source>
</evidence>
<name>A0A835QDI9_VANPL</name>
<dbReference type="PANTHER" id="PTHR31718:SF0">
    <property type="entry name" value="PLAT DOMAIN-CONTAINING PROTEIN 2"/>
    <property type="match status" value="1"/>
</dbReference>
<protein>
    <recommendedName>
        <fullName evidence="2">PLAT domain-containing protein</fullName>
    </recommendedName>
</protein>
<dbReference type="Pfam" id="PF01477">
    <property type="entry name" value="PLAT"/>
    <property type="match status" value="1"/>
</dbReference>
<dbReference type="OrthoDB" id="5322100at2759"/>
<proteinExistence type="predicted"/>
<comment type="caution">
    <text evidence="1">Lacks conserved residue(s) required for the propagation of feature annotation.</text>
</comment>
<evidence type="ECO:0000313" key="3">
    <source>
        <dbReference type="EMBL" id="KAG0471186.1"/>
    </source>
</evidence>
<feature type="domain" description="PLAT" evidence="2">
    <location>
        <begin position="63"/>
        <end position="190"/>
    </location>
</feature>
<dbReference type="CDD" id="cd01754">
    <property type="entry name" value="PLAT_plant_stress"/>
    <property type="match status" value="1"/>
</dbReference>
<dbReference type="AlphaFoldDB" id="A0A835QDI9"/>
<dbReference type="Proteomes" id="UP000639772">
    <property type="component" value="Unassembled WGS sequence"/>
</dbReference>
<gene>
    <name evidence="3" type="ORF">HPP92_015732</name>
</gene>
<reference evidence="3 4" key="1">
    <citation type="journal article" date="2020" name="Nat. Food">
        <title>A phased Vanilla planifolia genome enables genetic improvement of flavour and production.</title>
        <authorList>
            <person name="Hasing T."/>
            <person name="Tang H."/>
            <person name="Brym M."/>
            <person name="Khazi F."/>
            <person name="Huang T."/>
            <person name="Chambers A.H."/>
        </authorList>
    </citation>
    <scope>NUCLEOTIDE SEQUENCE [LARGE SCALE GENOMIC DNA]</scope>
    <source>
        <tissue evidence="3">Leaf</tissue>
    </source>
</reference>
<dbReference type="InterPro" id="IPR001024">
    <property type="entry name" value="PLAT/LH2_dom"/>
</dbReference>
<accession>A0A835QDI9</accession>
<dbReference type="PANTHER" id="PTHR31718">
    <property type="entry name" value="PLAT DOMAIN-CONTAINING PROTEIN"/>
    <property type="match status" value="1"/>
</dbReference>
<evidence type="ECO:0000256" key="1">
    <source>
        <dbReference type="PROSITE-ProRule" id="PRU00152"/>
    </source>
</evidence>
<comment type="caution">
    <text evidence="3">The sequence shown here is derived from an EMBL/GenBank/DDBJ whole genome shotgun (WGS) entry which is preliminary data.</text>
</comment>